<proteinExistence type="predicted"/>
<evidence type="ECO:0000256" key="1">
    <source>
        <dbReference type="SAM" id="MobiDB-lite"/>
    </source>
</evidence>
<organism evidence="2 3">
    <name type="scientific">Streptomyces olivaceiscleroticus</name>
    <dbReference type="NCBI Taxonomy" id="68245"/>
    <lineage>
        <taxon>Bacteria</taxon>
        <taxon>Bacillati</taxon>
        <taxon>Actinomycetota</taxon>
        <taxon>Actinomycetes</taxon>
        <taxon>Kitasatosporales</taxon>
        <taxon>Streptomycetaceae</taxon>
        <taxon>Streptomyces</taxon>
    </lineage>
</organism>
<accession>A0ABN0ZJB2</accession>
<reference evidence="2 3" key="1">
    <citation type="journal article" date="2019" name="Int. J. Syst. Evol. Microbiol.">
        <title>The Global Catalogue of Microorganisms (GCM) 10K type strain sequencing project: providing services to taxonomists for standard genome sequencing and annotation.</title>
        <authorList>
            <consortium name="The Broad Institute Genomics Platform"/>
            <consortium name="The Broad Institute Genome Sequencing Center for Infectious Disease"/>
            <person name="Wu L."/>
            <person name="Ma J."/>
        </authorList>
    </citation>
    <scope>NUCLEOTIDE SEQUENCE [LARGE SCALE GENOMIC DNA]</scope>
    <source>
        <strain evidence="2 3">JCM 4805</strain>
    </source>
</reference>
<name>A0ABN0ZJB2_9ACTN</name>
<keyword evidence="3" id="KW-1185">Reference proteome</keyword>
<evidence type="ECO:0000313" key="3">
    <source>
        <dbReference type="Proteomes" id="UP001500909"/>
    </source>
</evidence>
<sequence length="89" mass="9924">MRRAKTSHSAPGIRYPEPAPGARRQAPTLGKNPYPYPYPCLCPCPVDERAVDEHPWTSAHTPVAEHFMPHTGREQGHSRLLCRSIVNVA</sequence>
<dbReference type="Proteomes" id="UP001500909">
    <property type="component" value="Unassembled WGS sequence"/>
</dbReference>
<evidence type="ECO:0000313" key="2">
    <source>
        <dbReference type="EMBL" id="GAA0449422.1"/>
    </source>
</evidence>
<comment type="caution">
    <text evidence="2">The sequence shown here is derived from an EMBL/GenBank/DDBJ whole genome shotgun (WGS) entry which is preliminary data.</text>
</comment>
<gene>
    <name evidence="2" type="ORF">GCM10010361_11810</name>
</gene>
<dbReference type="EMBL" id="BAAABY010000009">
    <property type="protein sequence ID" value="GAA0449422.1"/>
    <property type="molecule type" value="Genomic_DNA"/>
</dbReference>
<feature type="region of interest" description="Disordered" evidence="1">
    <location>
        <begin position="1"/>
        <end position="30"/>
    </location>
</feature>
<protein>
    <submittedName>
        <fullName evidence="2">Uncharacterized protein</fullName>
    </submittedName>
</protein>